<evidence type="ECO:0000259" key="2">
    <source>
        <dbReference type="Pfam" id="PF24034"/>
    </source>
</evidence>
<feature type="domain" description="DUF7343" evidence="2">
    <location>
        <begin position="128"/>
        <end position="185"/>
    </location>
</feature>
<feature type="transmembrane region" description="Helical" evidence="1">
    <location>
        <begin position="56"/>
        <end position="80"/>
    </location>
</feature>
<dbReference type="Pfam" id="PF24034">
    <property type="entry name" value="DUF7343"/>
    <property type="match status" value="1"/>
</dbReference>
<protein>
    <recommendedName>
        <fullName evidence="2">DUF7343 domain-containing protein</fullName>
    </recommendedName>
</protein>
<dbReference type="AlphaFoldDB" id="A0A062V1B2"/>
<evidence type="ECO:0000313" key="3">
    <source>
        <dbReference type="EMBL" id="KCZ72896.1"/>
    </source>
</evidence>
<sequence>MISRKTGTMVLAGAVLVISSVIVTSMLLATKPSIIQISDGSFKILELPYTYTKNDAYVLVIGSAIGGMMLSYILTMLFAAGKSEVKSMIMEEKPAESSVHGTDIAAVTEHVNDSTKLIEAVITALEGDEKKLIKEIADHGSEMLQNELVLSLNFSKAKVSRMLTDLEKRGLVVKKQYGLTNKVALADKLRGETNEK</sequence>
<comment type="caution">
    <text evidence="3">The sequence shown here is derived from an EMBL/GenBank/DDBJ whole genome shotgun (WGS) entry which is preliminary data.</text>
</comment>
<evidence type="ECO:0000313" key="4">
    <source>
        <dbReference type="Proteomes" id="UP000027153"/>
    </source>
</evidence>
<keyword evidence="1" id="KW-0812">Transmembrane</keyword>
<accession>A0A062V1B2</accession>
<dbReference type="Proteomes" id="UP000027153">
    <property type="component" value="Unassembled WGS sequence"/>
</dbReference>
<name>A0A062V1B2_9EURY</name>
<dbReference type="RefSeq" id="WP_048089904.1">
    <property type="nucleotide sequence ID" value="NZ_JMIY01000002.1"/>
</dbReference>
<proteinExistence type="predicted"/>
<dbReference type="InterPro" id="IPR055767">
    <property type="entry name" value="DUF7343"/>
</dbReference>
<keyword evidence="4" id="KW-1185">Reference proteome</keyword>
<gene>
    <name evidence="3" type="ORF">ANME2D_01332</name>
</gene>
<dbReference type="Gene3D" id="1.10.10.10">
    <property type="entry name" value="Winged helix-like DNA-binding domain superfamily/Winged helix DNA-binding domain"/>
    <property type="match status" value="1"/>
</dbReference>
<dbReference type="InterPro" id="IPR036388">
    <property type="entry name" value="WH-like_DNA-bd_sf"/>
</dbReference>
<keyword evidence="1" id="KW-0472">Membrane</keyword>
<dbReference type="SUPFAM" id="SSF46785">
    <property type="entry name" value="Winged helix' DNA-binding domain"/>
    <property type="match status" value="1"/>
</dbReference>
<evidence type="ECO:0000256" key="1">
    <source>
        <dbReference type="SAM" id="Phobius"/>
    </source>
</evidence>
<reference evidence="3 4" key="1">
    <citation type="journal article" date="2013" name="Nature">
        <title>Anaerobic oxidation of methane coupled to nitrate reduction in a novel archaeal lineage.</title>
        <authorList>
            <person name="Haroon M.F."/>
            <person name="Hu S."/>
            <person name="Shi Y."/>
            <person name="Imelfort M."/>
            <person name="Keller J."/>
            <person name="Hugenholtz P."/>
            <person name="Yuan Z."/>
            <person name="Tyson G.W."/>
        </authorList>
    </citation>
    <scope>NUCLEOTIDE SEQUENCE [LARGE SCALE GENOMIC DNA]</scope>
    <source>
        <strain evidence="3 4">ANME-2d</strain>
    </source>
</reference>
<keyword evidence="1" id="KW-1133">Transmembrane helix</keyword>
<organism evidence="3 4">
    <name type="scientific">Candidatus Methanoperedens nitratireducens</name>
    <dbReference type="NCBI Taxonomy" id="1392998"/>
    <lineage>
        <taxon>Archaea</taxon>
        <taxon>Methanobacteriati</taxon>
        <taxon>Methanobacteriota</taxon>
        <taxon>Stenosarchaea group</taxon>
        <taxon>Methanomicrobia</taxon>
        <taxon>Methanosarcinales</taxon>
        <taxon>ANME-2 cluster</taxon>
        <taxon>Candidatus Methanoperedentaceae</taxon>
        <taxon>Candidatus Methanoperedens</taxon>
    </lineage>
</organism>
<dbReference type="EMBL" id="JMIY01000002">
    <property type="protein sequence ID" value="KCZ72896.1"/>
    <property type="molecule type" value="Genomic_DNA"/>
</dbReference>
<feature type="transmembrane region" description="Helical" evidence="1">
    <location>
        <begin position="7"/>
        <end position="29"/>
    </location>
</feature>
<dbReference type="InterPro" id="IPR036390">
    <property type="entry name" value="WH_DNA-bd_sf"/>
</dbReference>
<dbReference type="OrthoDB" id="142348at2157"/>